<dbReference type="PANTHER" id="PTHR24322">
    <property type="entry name" value="PKSB"/>
    <property type="match status" value="1"/>
</dbReference>
<dbReference type="InterPro" id="IPR036291">
    <property type="entry name" value="NAD(P)-bd_dom_sf"/>
</dbReference>
<dbReference type="PRINTS" id="PR00081">
    <property type="entry name" value="GDHRDH"/>
</dbReference>
<evidence type="ECO:0000256" key="3">
    <source>
        <dbReference type="SAM" id="Phobius"/>
    </source>
</evidence>
<name>A0A2J7QD11_9NEOP</name>
<dbReference type="EMBL" id="NEVH01015832">
    <property type="protein sequence ID" value="PNF26469.1"/>
    <property type="molecule type" value="Genomic_DNA"/>
</dbReference>
<dbReference type="GO" id="GO:0005811">
    <property type="term" value="C:lipid droplet"/>
    <property type="evidence" value="ECO:0007669"/>
    <property type="project" value="TreeGrafter"/>
</dbReference>
<dbReference type="InterPro" id="IPR002347">
    <property type="entry name" value="SDR_fam"/>
</dbReference>
<gene>
    <name evidence="4" type="primary">Sdr16c5_2</name>
    <name evidence="4" type="ORF">B7P43_G15217</name>
</gene>
<evidence type="ECO:0000256" key="1">
    <source>
        <dbReference type="ARBA" id="ARBA00006484"/>
    </source>
</evidence>
<dbReference type="AlphaFoldDB" id="A0A2J7QD11"/>
<accession>A0A2J7QD11</accession>
<dbReference type="Gene3D" id="3.40.50.720">
    <property type="entry name" value="NAD(P)-binding Rossmann-like Domain"/>
    <property type="match status" value="1"/>
</dbReference>
<dbReference type="EMBL" id="NEVH01015832">
    <property type="protein sequence ID" value="PNF26468.1"/>
    <property type="molecule type" value="Genomic_DNA"/>
</dbReference>
<keyword evidence="3" id="KW-0812">Transmembrane</keyword>
<dbReference type="GO" id="GO:0016616">
    <property type="term" value="F:oxidoreductase activity, acting on the CH-OH group of donors, NAD or NADP as acceptor"/>
    <property type="evidence" value="ECO:0007669"/>
    <property type="project" value="TreeGrafter"/>
</dbReference>
<dbReference type="InParanoid" id="A0A2J7QD11"/>
<keyword evidence="3" id="KW-0472">Membrane</keyword>
<dbReference type="PANTHER" id="PTHR24322:SF736">
    <property type="entry name" value="RETINOL DEHYDROGENASE 10"/>
    <property type="match status" value="1"/>
</dbReference>
<proteinExistence type="inferred from homology"/>
<evidence type="ECO:0000313" key="4">
    <source>
        <dbReference type="EMBL" id="PNF26469.1"/>
    </source>
</evidence>
<organism evidence="4 5">
    <name type="scientific">Cryptotermes secundus</name>
    <dbReference type="NCBI Taxonomy" id="105785"/>
    <lineage>
        <taxon>Eukaryota</taxon>
        <taxon>Metazoa</taxon>
        <taxon>Ecdysozoa</taxon>
        <taxon>Arthropoda</taxon>
        <taxon>Hexapoda</taxon>
        <taxon>Insecta</taxon>
        <taxon>Pterygota</taxon>
        <taxon>Neoptera</taxon>
        <taxon>Polyneoptera</taxon>
        <taxon>Dictyoptera</taxon>
        <taxon>Blattodea</taxon>
        <taxon>Blattoidea</taxon>
        <taxon>Termitoidae</taxon>
        <taxon>Kalotermitidae</taxon>
        <taxon>Cryptotermitinae</taxon>
        <taxon>Cryptotermes</taxon>
    </lineage>
</organism>
<keyword evidence="2" id="KW-0560">Oxidoreductase</keyword>
<evidence type="ECO:0000313" key="5">
    <source>
        <dbReference type="Proteomes" id="UP000235965"/>
    </source>
</evidence>
<dbReference type="STRING" id="105785.A0A2J7QD11"/>
<feature type="transmembrane region" description="Helical" evidence="3">
    <location>
        <begin position="6"/>
        <end position="23"/>
    </location>
</feature>
<keyword evidence="3" id="KW-1133">Transmembrane helix</keyword>
<comment type="caution">
    <text evidence="4">The sequence shown here is derived from an EMBL/GenBank/DDBJ whole genome shotgun (WGS) entry which is preliminary data.</text>
</comment>
<dbReference type="OrthoDB" id="5840532at2759"/>
<dbReference type="Proteomes" id="UP000235965">
    <property type="component" value="Unassembled WGS sequence"/>
</dbReference>
<dbReference type="Pfam" id="PF00106">
    <property type="entry name" value="adh_short"/>
    <property type="match status" value="1"/>
</dbReference>
<comment type="similarity">
    <text evidence="1">Belongs to the short-chain dehydrogenases/reductases (SDR) family.</text>
</comment>
<reference evidence="4 5" key="1">
    <citation type="submission" date="2017-12" db="EMBL/GenBank/DDBJ databases">
        <title>Hemimetabolous genomes reveal molecular basis of termite eusociality.</title>
        <authorList>
            <person name="Harrison M.C."/>
            <person name="Jongepier E."/>
            <person name="Robertson H.M."/>
            <person name="Arning N."/>
            <person name="Bitard-Feildel T."/>
            <person name="Chao H."/>
            <person name="Childers C.P."/>
            <person name="Dinh H."/>
            <person name="Doddapaneni H."/>
            <person name="Dugan S."/>
            <person name="Gowin J."/>
            <person name="Greiner C."/>
            <person name="Han Y."/>
            <person name="Hu H."/>
            <person name="Hughes D.S.T."/>
            <person name="Huylmans A.-K."/>
            <person name="Kemena C."/>
            <person name="Kremer L.P.M."/>
            <person name="Lee S.L."/>
            <person name="Lopez-Ezquerra A."/>
            <person name="Mallet L."/>
            <person name="Monroy-Kuhn J.M."/>
            <person name="Moser A."/>
            <person name="Murali S.C."/>
            <person name="Muzny D.M."/>
            <person name="Otani S."/>
            <person name="Piulachs M.-D."/>
            <person name="Poelchau M."/>
            <person name="Qu J."/>
            <person name="Schaub F."/>
            <person name="Wada-Katsumata A."/>
            <person name="Worley K.C."/>
            <person name="Xie Q."/>
            <person name="Ylla G."/>
            <person name="Poulsen M."/>
            <person name="Gibbs R.A."/>
            <person name="Schal C."/>
            <person name="Richards S."/>
            <person name="Belles X."/>
            <person name="Korb J."/>
            <person name="Bornberg-Bauer E."/>
        </authorList>
    </citation>
    <scope>NUCLEOTIDE SEQUENCE [LARGE SCALE GENOMIC DNA]</scope>
    <source>
        <tissue evidence="4">Whole body</tissue>
    </source>
</reference>
<keyword evidence="5" id="KW-1185">Reference proteome</keyword>
<evidence type="ECO:0000256" key="2">
    <source>
        <dbReference type="ARBA" id="ARBA00023002"/>
    </source>
</evidence>
<protein>
    <submittedName>
        <fullName evidence="4">Epidermal retinol dehydrogenase 2</fullName>
    </submittedName>
</protein>
<dbReference type="SUPFAM" id="SSF51735">
    <property type="entry name" value="NAD(P)-binding Rossmann-fold domains"/>
    <property type="match status" value="1"/>
</dbReference>
<sequence length="309" mass="34161">MFLRMYSFLVLIYDVLSLIFLVIEAELEAFYRIFIPPRLKSVAGEIILITGAGHGLGRELAIQFSMLGATVICWDIRSDSNEETAMAADSLGFGVGKAYAYTCDITNRYQVIKVAERVKKEVGIVTVMINCCNLPSPRILTEHPAPGVRKTLDIGVMSQFWILGAFLPSMQEKKHGHIIMLTSVAGLTGIKDLVPLSAAQFAIQGLAESLTEELRNYKPIGDVKVTLVHIYPFIVDQEMSTNIQLRIPSYFGTIEPVAAAKKIIDAMRRDYTEASIPGYLLYADKVVSLLPRKAILAVRELLDTGVDFG</sequence>